<comment type="caution">
    <text evidence="2">The sequence shown here is derived from an EMBL/GenBank/DDBJ whole genome shotgun (WGS) entry which is preliminary data.</text>
</comment>
<keyword evidence="3" id="KW-1185">Reference proteome</keyword>
<organism evidence="2 3">
    <name type="scientific">Dichanthelium oligosanthes</name>
    <dbReference type="NCBI Taxonomy" id="888268"/>
    <lineage>
        <taxon>Eukaryota</taxon>
        <taxon>Viridiplantae</taxon>
        <taxon>Streptophyta</taxon>
        <taxon>Embryophyta</taxon>
        <taxon>Tracheophyta</taxon>
        <taxon>Spermatophyta</taxon>
        <taxon>Magnoliopsida</taxon>
        <taxon>Liliopsida</taxon>
        <taxon>Poales</taxon>
        <taxon>Poaceae</taxon>
        <taxon>PACMAD clade</taxon>
        <taxon>Panicoideae</taxon>
        <taxon>Panicodae</taxon>
        <taxon>Paniceae</taxon>
        <taxon>Dichantheliinae</taxon>
        <taxon>Dichanthelium</taxon>
    </lineage>
</organism>
<dbReference type="EMBL" id="LWDX02071173">
    <property type="protein sequence ID" value="OEL14107.1"/>
    <property type="molecule type" value="Genomic_DNA"/>
</dbReference>
<accession>A0A1E5UML6</accession>
<name>A0A1E5UML6_9POAL</name>
<evidence type="ECO:0000313" key="3">
    <source>
        <dbReference type="Proteomes" id="UP000095767"/>
    </source>
</evidence>
<dbReference type="AlphaFoldDB" id="A0A1E5UML6"/>
<dbReference type="InterPro" id="IPR025753">
    <property type="entry name" value="AAA_N_dom"/>
</dbReference>
<sequence>MSAQHTIVIEQRTDGLTNNYIYSAVKTYLATRISTDGQQRLRVSSMDENEKMMVSMAEGEEMADVYDGAVFKW</sequence>
<proteinExistence type="predicted"/>
<dbReference type="Pfam" id="PF14363">
    <property type="entry name" value="AAA_assoc"/>
    <property type="match status" value="1"/>
</dbReference>
<gene>
    <name evidence="2" type="ORF">BAE44_0024876</name>
</gene>
<reference evidence="2 3" key="1">
    <citation type="submission" date="2016-09" db="EMBL/GenBank/DDBJ databases">
        <title>The draft genome of Dichanthelium oligosanthes: A C3 panicoid grass species.</title>
        <authorList>
            <person name="Studer A.J."/>
            <person name="Schnable J.C."/>
            <person name="Brutnell T.P."/>
        </authorList>
    </citation>
    <scope>NUCLEOTIDE SEQUENCE [LARGE SCALE GENOMIC DNA]</scope>
    <source>
        <strain evidence="3">cv. Kellogg 1175</strain>
        <tissue evidence="2">Leaf</tissue>
    </source>
</reference>
<feature type="domain" description="AAA-type ATPase N-terminal" evidence="1">
    <location>
        <begin position="2"/>
        <end position="73"/>
    </location>
</feature>
<dbReference type="STRING" id="888268.A0A1E5UML6"/>
<evidence type="ECO:0000313" key="2">
    <source>
        <dbReference type="EMBL" id="OEL14107.1"/>
    </source>
</evidence>
<evidence type="ECO:0000259" key="1">
    <source>
        <dbReference type="Pfam" id="PF14363"/>
    </source>
</evidence>
<dbReference type="OrthoDB" id="10431712at2759"/>
<dbReference type="Proteomes" id="UP000095767">
    <property type="component" value="Unassembled WGS sequence"/>
</dbReference>
<protein>
    <recommendedName>
        <fullName evidence="1">AAA-type ATPase N-terminal domain-containing protein</fullName>
    </recommendedName>
</protein>